<accession>A0ACB8A5C0</accession>
<sequence>MGRISVARFFREQWVQIPPPTTSAQGKSVLIIGANSGLGHEAAKHIAQLAPERLLLTCRTPDKGEETKTTITQTANSNVQTASFALDLSSFDSVRTFVDGLQNVDGGKLDCLLGNAAIATRKYVRTVDNWESTLQINYLSHALLSLLLLPNLVKASTPESASRLVMVSSDGHYGIKSLDDVKKAPNILAHLNDEKYCTASVMKQRYMFSKLLITAFVRELSARLPSPTPVAVSAVNPGFCHSSLTRESESQFPLKWMIYAFKAAFARSSEMGSRTLVHALTDPEGRKFHGHYVTNCEAVEESDLLLGEDGKLFSERIWMETIEVLQAIDPRVKQVVSEYLTQ</sequence>
<keyword evidence="2" id="KW-1185">Reference proteome</keyword>
<name>A0ACB8A5C0_9AGAM</name>
<reference evidence="1" key="1">
    <citation type="journal article" date="2021" name="New Phytol.">
        <title>Evolutionary innovations through gain and loss of genes in the ectomycorrhizal Boletales.</title>
        <authorList>
            <person name="Wu G."/>
            <person name="Miyauchi S."/>
            <person name="Morin E."/>
            <person name="Kuo A."/>
            <person name="Drula E."/>
            <person name="Varga T."/>
            <person name="Kohler A."/>
            <person name="Feng B."/>
            <person name="Cao Y."/>
            <person name="Lipzen A."/>
            <person name="Daum C."/>
            <person name="Hundley H."/>
            <person name="Pangilinan J."/>
            <person name="Johnson J."/>
            <person name="Barry K."/>
            <person name="LaButti K."/>
            <person name="Ng V."/>
            <person name="Ahrendt S."/>
            <person name="Min B."/>
            <person name="Choi I.G."/>
            <person name="Park H."/>
            <person name="Plett J.M."/>
            <person name="Magnuson J."/>
            <person name="Spatafora J.W."/>
            <person name="Nagy L.G."/>
            <person name="Henrissat B."/>
            <person name="Grigoriev I.V."/>
            <person name="Yang Z.L."/>
            <person name="Xu J."/>
            <person name="Martin F.M."/>
        </authorList>
    </citation>
    <scope>NUCLEOTIDE SEQUENCE</scope>
    <source>
        <strain evidence="1">ATCC 28755</strain>
    </source>
</reference>
<dbReference type="Proteomes" id="UP000790377">
    <property type="component" value="Unassembled WGS sequence"/>
</dbReference>
<gene>
    <name evidence="1" type="ORF">BJ138DRAFT_1157132</name>
</gene>
<proteinExistence type="predicted"/>
<dbReference type="EMBL" id="MU267806">
    <property type="protein sequence ID" value="KAH7908661.1"/>
    <property type="molecule type" value="Genomic_DNA"/>
</dbReference>
<comment type="caution">
    <text evidence="1">The sequence shown here is derived from an EMBL/GenBank/DDBJ whole genome shotgun (WGS) entry which is preliminary data.</text>
</comment>
<organism evidence="1 2">
    <name type="scientific">Hygrophoropsis aurantiaca</name>
    <dbReference type="NCBI Taxonomy" id="72124"/>
    <lineage>
        <taxon>Eukaryota</taxon>
        <taxon>Fungi</taxon>
        <taxon>Dikarya</taxon>
        <taxon>Basidiomycota</taxon>
        <taxon>Agaricomycotina</taxon>
        <taxon>Agaricomycetes</taxon>
        <taxon>Agaricomycetidae</taxon>
        <taxon>Boletales</taxon>
        <taxon>Coniophorineae</taxon>
        <taxon>Hygrophoropsidaceae</taxon>
        <taxon>Hygrophoropsis</taxon>
    </lineage>
</organism>
<evidence type="ECO:0000313" key="1">
    <source>
        <dbReference type="EMBL" id="KAH7908661.1"/>
    </source>
</evidence>
<evidence type="ECO:0000313" key="2">
    <source>
        <dbReference type="Proteomes" id="UP000790377"/>
    </source>
</evidence>
<protein>
    <submittedName>
        <fullName evidence="1">Uncharacterized protein</fullName>
    </submittedName>
</protein>